<dbReference type="Proteomes" id="UP000198211">
    <property type="component" value="Unassembled WGS sequence"/>
</dbReference>
<sequence>MLEKMYASLESLMAAQMELQTRIKDAEECVYGLQPNLLDAERVEGAKFFFNVLFEIVVNHLRAV</sequence>
<dbReference type="EMBL" id="NBNE01000882">
    <property type="protein sequence ID" value="OWZ16715.1"/>
    <property type="molecule type" value="Genomic_DNA"/>
</dbReference>
<gene>
    <name evidence="1" type="ORF">PHMEG_0009439</name>
</gene>
<evidence type="ECO:0000313" key="1">
    <source>
        <dbReference type="EMBL" id="OWZ16715.1"/>
    </source>
</evidence>
<organism evidence="1 2">
    <name type="scientific">Phytophthora megakarya</name>
    <dbReference type="NCBI Taxonomy" id="4795"/>
    <lineage>
        <taxon>Eukaryota</taxon>
        <taxon>Sar</taxon>
        <taxon>Stramenopiles</taxon>
        <taxon>Oomycota</taxon>
        <taxon>Peronosporomycetes</taxon>
        <taxon>Peronosporales</taxon>
        <taxon>Peronosporaceae</taxon>
        <taxon>Phytophthora</taxon>
    </lineage>
</organism>
<name>A0A225WGH8_9STRA</name>
<proteinExistence type="predicted"/>
<protein>
    <submittedName>
        <fullName evidence="1">Uncharacterized protein</fullName>
    </submittedName>
</protein>
<dbReference type="AlphaFoldDB" id="A0A225WGH8"/>
<reference evidence="2" key="1">
    <citation type="submission" date="2017-03" db="EMBL/GenBank/DDBJ databases">
        <title>Phytopthora megakarya and P. palmivora, two closely related causual agents of cacao black pod achieved similar genome size and gene model numbers by different mechanisms.</title>
        <authorList>
            <person name="Ali S."/>
            <person name="Shao J."/>
            <person name="Larry D.J."/>
            <person name="Kronmiller B."/>
            <person name="Shen D."/>
            <person name="Strem M.D."/>
            <person name="Melnick R.L."/>
            <person name="Guiltinan M.J."/>
            <person name="Tyler B.M."/>
            <person name="Meinhardt L.W."/>
            <person name="Bailey B.A."/>
        </authorList>
    </citation>
    <scope>NUCLEOTIDE SEQUENCE [LARGE SCALE GENOMIC DNA]</scope>
    <source>
        <strain evidence="2">zdho120</strain>
    </source>
</reference>
<accession>A0A225WGH8</accession>
<comment type="caution">
    <text evidence="1">The sequence shown here is derived from an EMBL/GenBank/DDBJ whole genome shotgun (WGS) entry which is preliminary data.</text>
</comment>
<evidence type="ECO:0000313" key="2">
    <source>
        <dbReference type="Proteomes" id="UP000198211"/>
    </source>
</evidence>
<keyword evidence="2" id="KW-1185">Reference proteome</keyword>